<dbReference type="AlphaFoldDB" id="A0A2H9T3H7"/>
<reference evidence="1" key="1">
    <citation type="journal article" date="2017" name="Appl. Environ. Microbiol.">
        <title>Molecular characterization of an Endozoicomonas-like organism causing infection in king scallop Pecten maximus L.</title>
        <authorList>
            <person name="Cano I."/>
            <person name="van Aerle R."/>
            <person name="Ross S."/>
            <person name="Verner-Jeffreys D.W."/>
            <person name="Paley R.K."/>
            <person name="Rimmer G."/>
            <person name="Ryder D."/>
            <person name="Hooper P."/>
            <person name="Stone D."/>
            <person name="Feist S.W."/>
        </authorList>
    </citation>
    <scope>NUCLEOTIDE SEQUENCE</scope>
</reference>
<evidence type="ECO:0000313" key="1">
    <source>
        <dbReference type="EMBL" id="PJE77783.1"/>
    </source>
</evidence>
<name>A0A2H9T3H7_9ZZZZ</name>
<proteinExistence type="predicted"/>
<comment type="caution">
    <text evidence="1">The sequence shown here is derived from an EMBL/GenBank/DDBJ whole genome shotgun (WGS) entry which is preliminary data.</text>
</comment>
<accession>A0A2H9T3H7</accession>
<organism evidence="1">
    <name type="scientific">invertebrate metagenome</name>
    <dbReference type="NCBI Taxonomy" id="1711999"/>
    <lineage>
        <taxon>unclassified sequences</taxon>
        <taxon>metagenomes</taxon>
        <taxon>organismal metagenomes</taxon>
    </lineage>
</organism>
<sequence length="60" mass="7039">MLVFNLECMIFVFILELKVYDVIKRSNYGTETVTEGIIVTDEIVSFYLYFIPGCNMLYIN</sequence>
<gene>
    <name evidence="1" type="ORF">CI610_03285</name>
</gene>
<dbReference type="EMBL" id="NSIT01000377">
    <property type="protein sequence ID" value="PJE77783.1"/>
    <property type="molecule type" value="Genomic_DNA"/>
</dbReference>
<protein>
    <submittedName>
        <fullName evidence="1">Uncharacterized protein</fullName>
    </submittedName>
</protein>